<keyword evidence="3" id="KW-1185">Reference proteome</keyword>
<feature type="transmembrane region" description="Helical" evidence="1">
    <location>
        <begin position="233"/>
        <end position="254"/>
    </location>
</feature>
<feature type="transmembrane region" description="Helical" evidence="1">
    <location>
        <begin position="73"/>
        <end position="97"/>
    </location>
</feature>
<accession>A0A934I3Z6</accession>
<evidence type="ECO:0000313" key="3">
    <source>
        <dbReference type="Proteomes" id="UP000622687"/>
    </source>
</evidence>
<comment type="caution">
    <text evidence="2">The sequence shown here is derived from an EMBL/GenBank/DDBJ whole genome shotgun (WGS) entry which is preliminary data.</text>
</comment>
<dbReference type="EMBL" id="JAEEGB010000049">
    <property type="protein sequence ID" value="MBI6875657.1"/>
    <property type="molecule type" value="Genomic_DNA"/>
</dbReference>
<dbReference type="Proteomes" id="UP000622687">
    <property type="component" value="Unassembled WGS sequence"/>
</dbReference>
<dbReference type="Pfam" id="PF12730">
    <property type="entry name" value="ABC2_membrane_4"/>
    <property type="match status" value="1"/>
</dbReference>
<evidence type="ECO:0000256" key="1">
    <source>
        <dbReference type="SAM" id="Phobius"/>
    </source>
</evidence>
<feature type="transmembrane region" description="Helical" evidence="1">
    <location>
        <begin position="194"/>
        <end position="213"/>
    </location>
</feature>
<feature type="transmembrane region" description="Helical" evidence="1">
    <location>
        <begin position="118"/>
        <end position="143"/>
    </location>
</feature>
<protein>
    <submittedName>
        <fullName evidence="2">ABC transporter permease subunit</fullName>
    </submittedName>
</protein>
<organism evidence="2 3">
    <name type="scientific">Clostridium aciditolerans</name>
    <dbReference type="NCBI Taxonomy" id="339861"/>
    <lineage>
        <taxon>Bacteria</taxon>
        <taxon>Bacillati</taxon>
        <taxon>Bacillota</taxon>
        <taxon>Clostridia</taxon>
        <taxon>Eubacteriales</taxon>
        <taxon>Clostridiaceae</taxon>
        <taxon>Clostridium</taxon>
    </lineage>
</organism>
<dbReference type="RefSeq" id="WP_211144998.1">
    <property type="nucleotide sequence ID" value="NZ_JAEEGB010000049.1"/>
</dbReference>
<reference evidence="2" key="1">
    <citation type="submission" date="2020-12" db="EMBL/GenBank/DDBJ databases">
        <title>Clostridium thailandense sp. nov., a novel acetogenic bacterium isolated from peat land soil in Thailand.</title>
        <authorList>
            <person name="Chaikitkaew S."/>
            <person name="Birkeland N.K."/>
        </authorList>
    </citation>
    <scope>NUCLEOTIDE SEQUENCE</scope>
    <source>
        <strain evidence="2">DSM 17425</strain>
    </source>
</reference>
<sequence>MYNLLKFEIFKLKYNKTFRRSAVITVFLIILCVYLSFHDKNTVRILSDSFQGREFGILMNNFEDRIHPKFIEYFYSAFGFCPVISIIAMFLVGSIVIDEYTEGTIKNIAAYGHKRVKIYISKLIVICLSIFILLTFLLFGAAIAGGAISGWNGAFSFQVFTQMIKFIILAALIYSSLISTYMCLAILIRNKSIFVALCIIAIFLIGSNLYYFADFLRHMPTFMLIEISMSQVNLYNIISNCSILIMISTLIGLLKFKNLELK</sequence>
<gene>
    <name evidence="2" type="ORF">I6U51_23590</name>
</gene>
<proteinExistence type="predicted"/>
<keyword evidence="1" id="KW-1133">Transmembrane helix</keyword>
<feature type="transmembrane region" description="Helical" evidence="1">
    <location>
        <begin position="21"/>
        <end position="37"/>
    </location>
</feature>
<dbReference type="AlphaFoldDB" id="A0A934I3Z6"/>
<keyword evidence="1" id="KW-0472">Membrane</keyword>
<keyword evidence="1" id="KW-0812">Transmembrane</keyword>
<dbReference type="PANTHER" id="PTHR37305">
    <property type="entry name" value="INTEGRAL MEMBRANE PROTEIN-RELATED"/>
    <property type="match status" value="1"/>
</dbReference>
<name>A0A934I3Z6_9CLOT</name>
<dbReference type="GO" id="GO:0005886">
    <property type="term" value="C:plasma membrane"/>
    <property type="evidence" value="ECO:0007669"/>
    <property type="project" value="UniProtKB-SubCell"/>
</dbReference>
<feature type="transmembrane region" description="Helical" evidence="1">
    <location>
        <begin position="163"/>
        <end position="187"/>
    </location>
</feature>
<dbReference type="PANTHER" id="PTHR37305:SF1">
    <property type="entry name" value="MEMBRANE PROTEIN"/>
    <property type="match status" value="1"/>
</dbReference>
<evidence type="ECO:0000313" key="2">
    <source>
        <dbReference type="EMBL" id="MBI6875657.1"/>
    </source>
</evidence>
<dbReference type="GO" id="GO:0140359">
    <property type="term" value="F:ABC-type transporter activity"/>
    <property type="evidence" value="ECO:0007669"/>
    <property type="project" value="InterPro"/>
</dbReference>